<dbReference type="InterPro" id="IPR055259">
    <property type="entry name" value="YkvP/CgeB_Glyco_trans-like"/>
</dbReference>
<dbReference type="OrthoDB" id="4125at10239"/>
<evidence type="ECO:0000313" key="2">
    <source>
        <dbReference type="EMBL" id="AHY25290.1"/>
    </source>
</evidence>
<keyword evidence="3" id="KW-1185">Reference proteome</keyword>
<dbReference type="EMBL" id="KJ025957">
    <property type="protein sequence ID" value="AHY25290.1"/>
    <property type="molecule type" value="Genomic_DNA"/>
</dbReference>
<sequence length="350" mass="39965">MKIALLNLANNVTGYKTTPSGETLYMASALRDMGYEVDVISNKPSDDVVSFDQVTDINYYDHLLVIGGAINFFGGKESPTIINNYKLMAQYKGTINYLLTDIRLTFNQLWPAISGRGWGYEKEEVWITSPVNIISQGYDLETIRKVHSKVEADISYVYFPLERYKIYAKDFKISGRTEKTSDLIYGGSFRGGAREEKMVNFLFDQFGFDVEFYGNAKASQFKNKKFPWTEHPRFTGKVPMSDVQAKNDSGLTTLVIGDKLYNDNFITLRVWETMSSDAIMLIDEEFDSAHRIIGDSRFYFRTKKELADKIQAIKDDPTLQFAMKKNQHARLAEVVADKDEWQKAFIAAIA</sequence>
<dbReference type="GeneID" id="19484928"/>
<evidence type="ECO:0000313" key="3">
    <source>
        <dbReference type="Proteomes" id="UP000024445"/>
    </source>
</evidence>
<feature type="domain" description="Spore protein YkvP/CgeB glycosyl transferase-like" evidence="1">
    <location>
        <begin position="194"/>
        <end position="331"/>
    </location>
</feature>
<name>A0A023W4X1_9CAUD</name>
<dbReference type="KEGG" id="vg:19484928"/>
<dbReference type="SUPFAM" id="SSF53756">
    <property type="entry name" value="UDP-Glycosyltransferase/glycogen phosphorylase"/>
    <property type="match status" value="1"/>
</dbReference>
<dbReference type="RefSeq" id="YP_009030087.1">
    <property type="nucleotide sequence ID" value="NC_024121.1"/>
</dbReference>
<dbReference type="InterPro" id="IPR015281">
    <property type="entry name" value="Phage_Bgt"/>
</dbReference>
<dbReference type="GO" id="GO:0099018">
    <property type="term" value="P:symbiont-mediated evasion of host restriction-modification system"/>
    <property type="evidence" value="ECO:0007669"/>
    <property type="project" value="InterPro"/>
</dbReference>
<protein>
    <submittedName>
        <fullName evidence="2">Beta glucosyl transferase</fullName>
    </submittedName>
</protein>
<gene>
    <name evidence="2" type="primary">b-gt</name>
    <name evidence="2" type="ORF">PS2_040</name>
</gene>
<dbReference type="Gene3D" id="3.40.50.2000">
    <property type="entry name" value="Glycogen Phosphorylase B"/>
    <property type="match status" value="2"/>
</dbReference>
<proteinExistence type="predicted"/>
<dbReference type="GO" id="GO:0033821">
    <property type="term" value="F:DNA beta-glucosyltransferase activity"/>
    <property type="evidence" value="ECO:0007669"/>
    <property type="project" value="InterPro"/>
</dbReference>
<dbReference type="Proteomes" id="UP000024445">
    <property type="component" value="Segment"/>
</dbReference>
<accession>A0A023W4X1</accession>
<keyword evidence="2" id="KW-0808">Transferase</keyword>
<organism evidence="2 3">
    <name type="scientific">Serratia phage PS2</name>
    <dbReference type="NCBI Taxonomy" id="1481112"/>
    <lineage>
        <taxon>Viruses</taxon>
        <taxon>Duplodnaviria</taxon>
        <taxon>Heunggongvirae</taxon>
        <taxon>Uroviricota</taxon>
        <taxon>Caudoviricetes</taxon>
        <taxon>Muldoonvirus</taxon>
        <taxon>Muldoonvirus PS2</taxon>
    </lineage>
</organism>
<evidence type="ECO:0000259" key="1">
    <source>
        <dbReference type="Pfam" id="PF13524"/>
    </source>
</evidence>
<reference evidence="2 3" key="1">
    <citation type="submission" date="2014-01" db="EMBL/GenBank/DDBJ databases">
        <authorList>
            <person name="Zhang G."/>
            <person name="Jin J."/>
            <person name="Li Z.J."/>
            <person name="Wang S.W."/>
            <person name="Chen S.J."/>
            <person name="Wang S.M."/>
            <person name="Wang X.T."/>
            <person name="Li Y.H."/>
            <person name="Wang J."/>
            <person name="Yang C.K."/>
            <person name="Wang L."/>
        </authorList>
    </citation>
    <scope>NUCLEOTIDE SEQUENCE [LARGE SCALE GENOMIC DNA]</scope>
</reference>
<dbReference type="Pfam" id="PF09198">
    <property type="entry name" value="T4-Gluco-transf"/>
    <property type="match status" value="1"/>
</dbReference>
<dbReference type="Pfam" id="PF13524">
    <property type="entry name" value="Glyco_trans_1_2"/>
    <property type="match status" value="1"/>
</dbReference>